<gene>
    <name evidence="3" type="ORF">BRAN1462_LOCUS52313</name>
</gene>
<feature type="domain" description="CobW C-terminal" evidence="2">
    <location>
        <begin position="22"/>
        <end position="73"/>
    </location>
</feature>
<dbReference type="PANTHER" id="PTHR43603">
    <property type="entry name" value="COBW DOMAIN-CONTAINING PROTEIN DDB_G0274527"/>
    <property type="match status" value="1"/>
</dbReference>
<evidence type="ECO:0000313" key="3">
    <source>
        <dbReference type="EMBL" id="CAD9634491.1"/>
    </source>
</evidence>
<dbReference type="AlphaFoldDB" id="A0A7S2VJE3"/>
<name>A0A7S2VJE3_9DINO</name>
<feature type="region of interest" description="Disordered" evidence="1">
    <location>
        <begin position="84"/>
        <end position="110"/>
    </location>
</feature>
<dbReference type="PANTHER" id="PTHR43603:SF1">
    <property type="entry name" value="ZINC-REGULATED GTPASE METALLOPROTEIN ACTIVATOR 1"/>
    <property type="match status" value="1"/>
</dbReference>
<evidence type="ECO:0000256" key="1">
    <source>
        <dbReference type="SAM" id="MobiDB-lite"/>
    </source>
</evidence>
<dbReference type="InterPro" id="IPR011629">
    <property type="entry name" value="CobW-like_C"/>
</dbReference>
<dbReference type="SUPFAM" id="SSF90002">
    <property type="entry name" value="Hypothetical protein YjiA, C-terminal domain"/>
    <property type="match status" value="1"/>
</dbReference>
<evidence type="ECO:0000259" key="2">
    <source>
        <dbReference type="Pfam" id="PF07683"/>
    </source>
</evidence>
<organism evidence="3">
    <name type="scientific">Zooxanthella nutricula</name>
    <dbReference type="NCBI Taxonomy" id="1333877"/>
    <lineage>
        <taxon>Eukaryota</taxon>
        <taxon>Sar</taxon>
        <taxon>Alveolata</taxon>
        <taxon>Dinophyceae</taxon>
        <taxon>Peridiniales</taxon>
        <taxon>Peridiniales incertae sedis</taxon>
        <taxon>Zooxanthella</taxon>
    </lineage>
</organism>
<reference evidence="3" key="1">
    <citation type="submission" date="2021-01" db="EMBL/GenBank/DDBJ databases">
        <authorList>
            <person name="Corre E."/>
            <person name="Pelletier E."/>
            <person name="Niang G."/>
            <person name="Scheremetjew M."/>
            <person name="Finn R."/>
            <person name="Kale V."/>
            <person name="Holt S."/>
            <person name="Cochrane G."/>
            <person name="Meng A."/>
            <person name="Brown T."/>
            <person name="Cohen L."/>
        </authorList>
    </citation>
    <scope>NUCLEOTIDE SEQUENCE</scope>
    <source>
        <strain evidence="3">RCC3387</strain>
    </source>
</reference>
<protein>
    <recommendedName>
        <fullName evidence="2">CobW C-terminal domain-containing protein</fullName>
    </recommendedName>
</protein>
<dbReference type="InterPro" id="IPR051927">
    <property type="entry name" value="Zn_Chap_cDPG_Synth"/>
</dbReference>
<dbReference type="EMBL" id="HBGW01082416">
    <property type="protein sequence ID" value="CAD9634491.1"/>
    <property type="molecule type" value="Transcribed_RNA"/>
</dbReference>
<feature type="compositionally biased region" description="Basic residues" evidence="1">
    <location>
        <begin position="101"/>
        <end position="110"/>
    </location>
</feature>
<proteinExistence type="predicted"/>
<dbReference type="Pfam" id="PF07683">
    <property type="entry name" value="CobW_C"/>
    <property type="match status" value="1"/>
</dbReference>
<sequence length="110" mass="12572">MSEFRVDWSTAGVSTDIKPGVRRWFAAVMPKSDWPPYAEKYKQRRHGDRRTEIVFIGKNMWEKDVQAALESALLTPEEFARDFDKSLPPAVPPGGGVPRGGSRRRWRGEL</sequence>
<accession>A0A7S2VJE3</accession>